<proteinExistence type="predicted"/>
<dbReference type="STRING" id="1940790.L21SP3_01008"/>
<keyword evidence="1" id="KW-0812">Transmembrane</keyword>
<dbReference type="EMBL" id="CP019633">
    <property type="protein sequence ID" value="AQQ09207.1"/>
    <property type="molecule type" value="Genomic_DNA"/>
</dbReference>
<keyword evidence="1" id="KW-0472">Membrane</keyword>
<name>A0A1Q2HP29_9BACT</name>
<evidence type="ECO:0000313" key="3">
    <source>
        <dbReference type="Proteomes" id="UP000188273"/>
    </source>
</evidence>
<keyword evidence="1" id="KW-1133">Transmembrane helix</keyword>
<dbReference type="KEGG" id="pbu:L21SP3_01008"/>
<reference evidence="3" key="1">
    <citation type="submission" date="2017-02" db="EMBL/GenBank/DDBJ databases">
        <title>Comparative genomics and description of representatives of a novel lineage of planctomycetes thriving in anoxic sediments.</title>
        <authorList>
            <person name="Spring S."/>
            <person name="Bunk B."/>
            <person name="Sproer C."/>
            <person name="Klenk H.-P."/>
        </authorList>
    </citation>
    <scope>NUCLEOTIDE SEQUENCE [LARGE SCALE GENOMIC DNA]</scope>
    <source>
        <strain evidence="3">L21-RPul-D3</strain>
    </source>
</reference>
<keyword evidence="3" id="KW-1185">Reference proteome</keyword>
<dbReference type="OrthoDB" id="270080at2"/>
<evidence type="ECO:0000313" key="2">
    <source>
        <dbReference type="EMBL" id="AQQ09207.1"/>
    </source>
</evidence>
<sequence length="395" mass="45406">MNFLKRYLTIIIPSAIALAGLVVLVLTWLSNSALKDNMQDSVSMGSQVRRLASQTPSEEQYRVEASYQNMHEEDASTIENMFLQTTMRELISYQIFPKPDDTSRQLFTDYSKKYRTAVEKMVENAGGVDAPSEQEIKNVKAARERRSRSEEGEDPIVEALCRNKAASNPVYMNPRNFPWYDFWHKYEFVSENIAVQDCWNSQVALWVYQDVVKSVKAANADAQSVFASPLKRLLAVRFQKRADNVDYVSRGAGKSKIIDEPYYVTENNKPILVASSVTNRVGDNETLDVIHFSVSVVIEKSKIPEFVEELCSEKMHKFYGWDGNQEEKTYQGNQITILDWSSMPILRDARAHEYYRYGDKSVVQWTASCEYIFARKAYEEIIPESIKTKMQGEED</sequence>
<feature type="transmembrane region" description="Helical" evidence="1">
    <location>
        <begin position="7"/>
        <end position="29"/>
    </location>
</feature>
<dbReference type="Proteomes" id="UP000188273">
    <property type="component" value="Chromosome"/>
</dbReference>
<protein>
    <submittedName>
        <fullName evidence="2">Uncharacterized protein</fullName>
    </submittedName>
</protein>
<evidence type="ECO:0000256" key="1">
    <source>
        <dbReference type="SAM" id="Phobius"/>
    </source>
</evidence>
<dbReference type="AlphaFoldDB" id="A0A1Q2HP29"/>
<organism evidence="2 3">
    <name type="scientific">Sedimentisphaera cyanobacteriorum</name>
    <dbReference type="NCBI Taxonomy" id="1940790"/>
    <lineage>
        <taxon>Bacteria</taxon>
        <taxon>Pseudomonadati</taxon>
        <taxon>Planctomycetota</taxon>
        <taxon>Phycisphaerae</taxon>
        <taxon>Sedimentisphaerales</taxon>
        <taxon>Sedimentisphaeraceae</taxon>
        <taxon>Sedimentisphaera</taxon>
    </lineage>
</organism>
<gene>
    <name evidence="2" type="ORF">L21SP3_01008</name>
</gene>
<dbReference type="RefSeq" id="WP_077539739.1">
    <property type="nucleotide sequence ID" value="NZ_CP019633.1"/>
</dbReference>
<accession>A0A1Q2HP29</accession>